<evidence type="ECO:0000259" key="13">
    <source>
        <dbReference type="SMART" id="SM00478"/>
    </source>
</evidence>
<evidence type="ECO:0000256" key="7">
    <source>
        <dbReference type="ARBA" id="ARBA00023014"/>
    </source>
</evidence>
<dbReference type="Pfam" id="PF00633">
    <property type="entry name" value="HHH"/>
    <property type="match status" value="1"/>
</dbReference>
<dbReference type="InterPro" id="IPR023170">
    <property type="entry name" value="HhH_base_excis_C"/>
</dbReference>
<name>A0AAC9P9M8_9PROT</name>
<dbReference type="InterPro" id="IPR004036">
    <property type="entry name" value="Endonuclease-III-like_CS2"/>
</dbReference>
<dbReference type="Gene3D" id="1.10.1670.10">
    <property type="entry name" value="Helix-hairpin-Helix base-excision DNA repair enzymes (C-terminal)"/>
    <property type="match status" value="1"/>
</dbReference>
<evidence type="ECO:0000256" key="10">
    <source>
        <dbReference type="ARBA" id="ARBA00023239"/>
    </source>
</evidence>
<gene>
    <name evidence="12" type="primary">nth</name>
    <name evidence="14" type="ORF">GbCGDNIH9_2428</name>
</gene>
<evidence type="ECO:0000256" key="4">
    <source>
        <dbReference type="ARBA" id="ARBA00022763"/>
    </source>
</evidence>
<feature type="binding site" evidence="12">
    <location>
        <position position="258"/>
    </location>
    <ligand>
        <name>[4Fe-4S] cluster</name>
        <dbReference type="ChEBI" id="CHEBI:49883"/>
    </ligand>
</feature>
<evidence type="ECO:0000256" key="8">
    <source>
        <dbReference type="ARBA" id="ARBA00023125"/>
    </source>
</evidence>
<accession>A0AAC9P9M8</accession>
<feature type="binding site" evidence="12">
    <location>
        <position position="268"/>
    </location>
    <ligand>
        <name>[4Fe-4S] cluster</name>
        <dbReference type="ChEBI" id="CHEBI:49883"/>
    </ligand>
</feature>
<evidence type="ECO:0000256" key="6">
    <source>
        <dbReference type="ARBA" id="ARBA00023004"/>
    </source>
</evidence>
<dbReference type="Gene3D" id="1.10.340.30">
    <property type="entry name" value="Hypothetical protein, domain 2"/>
    <property type="match status" value="1"/>
</dbReference>
<keyword evidence="4 12" id="KW-0227">DNA damage</keyword>
<dbReference type="EMBL" id="CP018191">
    <property type="protein sequence ID" value="APH55761.1"/>
    <property type="molecule type" value="Genomic_DNA"/>
</dbReference>
<keyword evidence="14" id="KW-0255">Endonuclease</keyword>
<dbReference type="PANTHER" id="PTHR10359">
    <property type="entry name" value="A/G-SPECIFIC ADENINE GLYCOSYLASE/ENDONUCLEASE III"/>
    <property type="match status" value="1"/>
</dbReference>
<dbReference type="HAMAP" id="MF_00942">
    <property type="entry name" value="Nth"/>
    <property type="match status" value="1"/>
</dbReference>
<proteinExistence type="inferred from homology"/>
<dbReference type="EC" id="4.2.99.18" evidence="12"/>
<dbReference type="GO" id="GO:0003677">
    <property type="term" value="F:DNA binding"/>
    <property type="evidence" value="ECO:0007669"/>
    <property type="project" value="UniProtKB-UniRule"/>
</dbReference>
<comment type="catalytic activity">
    <reaction evidence="12">
        <text>2'-deoxyribonucleotide-(2'-deoxyribose 5'-phosphate)-2'-deoxyribonucleotide-DNA = a 3'-end 2'-deoxyribonucleotide-(2,3-dehydro-2,3-deoxyribose 5'-phosphate)-DNA + a 5'-end 5'-phospho-2'-deoxyribonucleoside-DNA + H(+)</text>
        <dbReference type="Rhea" id="RHEA:66592"/>
        <dbReference type="Rhea" id="RHEA-COMP:13180"/>
        <dbReference type="Rhea" id="RHEA-COMP:16897"/>
        <dbReference type="Rhea" id="RHEA-COMP:17067"/>
        <dbReference type="ChEBI" id="CHEBI:15378"/>
        <dbReference type="ChEBI" id="CHEBI:136412"/>
        <dbReference type="ChEBI" id="CHEBI:157695"/>
        <dbReference type="ChEBI" id="CHEBI:167181"/>
        <dbReference type="EC" id="4.2.99.18"/>
    </reaction>
</comment>
<sequence>MRDNDGFRDRKPVRLCFRQSPHKACIIPAFILKRHWICLPLAIIGSGVVSLLSMSSSSSFSAADPVSASPRMTRAQVLGFLDALAKANPDPKSELIYTSNFTLLVAVVLSAQTTDAAVNKATRSLFEQAPDPASMAALGEEGIARHIRSIGLWQAKARNVAALSQQLLDRFGGEVPADREALESLPGVGRKTANVVLSVAFGQPTMAVDTHVFRLGNRTGIAPGKTTRMVEDALVARIPADRLGLAHHWLILHGRYVCKARRPECWRCVGAEWCRYPAKVLVPPVK</sequence>
<evidence type="ECO:0000256" key="11">
    <source>
        <dbReference type="ARBA" id="ARBA00023295"/>
    </source>
</evidence>
<keyword evidence="3 12" id="KW-0479">Metal-binding</keyword>
<organism evidence="14 15">
    <name type="scientific">Granulibacter bethesdensis</name>
    <dbReference type="NCBI Taxonomy" id="364410"/>
    <lineage>
        <taxon>Bacteria</taxon>
        <taxon>Pseudomonadati</taxon>
        <taxon>Pseudomonadota</taxon>
        <taxon>Alphaproteobacteria</taxon>
        <taxon>Acetobacterales</taxon>
        <taxon>Acetobacteraceae</taxon>
        <taxon>Granulibacter</taxon>
    </lineage>
</organism>
<dbReference type="Pfam" id="PF00730">
    <property type="entry name" value="HhH-GPD"/>
    <property type="match status" value="1"/>
</dbReference>
<dbReference type="Proteomes" id="UP000182373">
    <property type="component" value="Chromosome"/>
</dbReference>
<evidence type="ECO:0000256" key="5">
    <source>
        <dbReference type="ARBA" id="ARBA00022801"/>
    </source>
</evidence>
<dbReference type="GO" id="GO:0140078">
    <property type="term" value="F:class I DNA-(apurinic or apyrimidinic site) endonuclease activity"/>
    <property type="evidence" value="ECO:0007669"/>
    <property type="project" value="UniProtKB-EC"/>
</dbReference>
<evidence type="ECO:0000256" key="1">
    <source>
        <dbReference type="ARBA" id="ARBA00008343"/>
    </source>
</evidence>
<keyword evidence="2 12" id="KW-0004">4Fe-4S</keyword>
<evidence type="ECO:0000313" key="14">
    <source>
        <dbReference type="EMBL" id="APH55761.1"/>
    </source>
</evidence>
<dbReference type="GO" id="GO:0019104">
    <property type="term" value="F:DNA N-glycosylase activity"/>
    <property type="evidence" value="ECO:0007669"/>
    <property type="project" value="UniProtKB-UniRule"/>
</dbReference>
<dbReference type="FunFam" id="1.10.340.30:FF:000001">
    <property type="entry name" value="Endonuclease III"/>
    <property type="match status" value="1"/>
</dbReference>
<dbReference type="PANTHER" id="PTHR10359:SF18">
    <property type="entry name" value="ENDONUCLEASE III"/>
    <property type="match status" value="1"/>
</dbReference>
<feature type="binding site" evidence="12">
    <location>
        <position position="274"/>
    </location>
    <ligand>
        <name>[4Fe-4S] cluster</name>
        <dbReference type="ChEBI" id="CHEBI:49883"/>
    </ligand>
</feature>
<evidence type="ECO:0000313" key="15">
    <source>
        <dbReference type="Proteomes" id="UP000182373"/>
    </source>
</evidence>
<dbReference type="FunFam" id="1.10.1670.10:FF:000001">
    <property type="entry name" value="Endonuclease III"/>
    <property type="match status" value="1"/>
</dbReference>
<feature type="binding site" evidence="12">
    <location>
        <position position="265"/>
    </location>
    <ligand>
        <name>[4Fe-4S] cluster</name>
        <dbReference type="ChEBI" id="CHEBI:49883"/>
    </ligand>
</feature>
<evidence type="ECO:0000256" key="3">
    <source>
        <dbReference type="ARBA" id="ARBA00022723"/>
    </source>
</evidence>
<feature type="domain" description="HhH-GPD" evidence="13">
    <location>
        <begin position="109"/>
        <end position="256"/>
    </location>
</feature>
<dbReference type="GO" id="GO:0051539">
    <property type="term" value="F:4 iron, 4 sulfur cluster binding"/>
    <property type="evidence" value="ECO:0007669"/>
    <property type="project" value="UniProtKB-UniRule"/>
</dbReference>
<dbReference type="AlphaFoldDB" id="A0AAC9P9M8"/>
<keyword evidence="11 12" id="KW-0326">Glycosidase</keyword>
<comment type="function">
    <text evidence="12">DNA repair enzyme that has both DNA N-glycosylase activity and AP-lyase activity. The DNA N-glycosylase activity releases various damaged pyrimidines from DNA by cleaving the N-glycosidic bond, leaving an AP (apurinic/apyrimidinic) site. The AP-lyase activity cleaves the phosphodiester bond 3' to the AP site by a beta-elimination, leaving a 3'-terminal unsaturated sugar and a product with a terminal 5'-phosphate.</text>
</comment>
<protein>
    <recommendedName>
        <fullName evidence="12">Endonuclease III</fullName>
        <ecNumber evidence="12">4.2.99.18</ecNumber>
    </recommendedName>
    <alternativeName>
        <fullName evidence="12">DNA-(apurinic or apyrimidinic site) lyase</fullName>
    </alternativeName>
</protein>
<keyword evidence="9 12" id="KW-0234">DNA repair</keyword>
<keyword evidence="14" id="KW-0540">Nuclease</keyword>
<dbReference type="InterPro" id="IPR000445">
    <property type="entry name" value="HhH_motif"/>
</dbReference>
<dbReference type="InterPro" id="IPR003265">
    <property type="entry name" value="HhH-GPD_domain"/>
</dbReference>
<dbReference type="GO" id="GO:0006285">
    <property type="term" value="P:base-excision repair, AP site formation"/>
    <property type="evidence" value="ECO:0007669"/>
    <property type="project" value="TreeGrafter"/>
</dbReference>
<evidence type="ECO:0000256" key="9">
    <source>
        <dbReference type="ARBA" id="ARBA00023204"/>
    </source>
</evidence>
<keyword evidence="5 12" id="KW-0378">Hydrolase</keyword>
<keyword evidence="10 12" id="KW-0456">Lyase</keyword>
<evidence type="ECO:0000256" key="2">
    <source>
        <dbReference type="ARBA" id="ARBA00022485"/>
    </source>
</evidence>
<comment type="cofactor">
    <cofactor evidence="12">
        <name>[4Fe-4S] cluster</name>
        <dbReference type="ChEBI" id="CHEBI:49883"/>
    </cofactor>
    <text evidence="12">Binds 1 [4Fe-4S] cluster.</text>
</comment>
<evidence type="ECO:0000256" key="12">
    <source>
        <dbReference type="HAMAP-Rule" id="MF_00942"/>
    </source>
</evidence>
<dbReference type="CDD" id="cd00056">
    <property type="entry name" value="ENDO3c"/>
    <property type="match status" value="1"/>
</dbReference>
<comment type="similarity">
    <text evidence="1 12">Belongs to the Nth/MutY family.</text>
</comment>
<dbReference type="InterPro" id="IPR011257">
    <property type="entry name" value="DNA_glycosylase"/>
</dbReference>
<dbReference type="SMART" id="SM00478">
    <property type="entry name" value="ENDO3c"/>
    <property type="match status" value="1"/>
</dbReference>
<dbReference type="InterPro" id="IPR005759">
    <property type="entry name" value="Nth"/>
</dbReference>
<dbReference type="SUPFAM" id="SSF48150">
    <property type="entry name" value="DNA-glycosylase"/>
    <property type="match status" value="1"/>
</dbReference>
<keyword evidence="7 12" id="KW-0411">Iron-sulfur</keyword>
<keyword evidence="6 12" id="KW-0408">Iron</keyword>
<keyword evidence="8 12" id="KW-0238">DNA-binding</keyword>
<reference evidence="15" key="1">
    <citation type="submission" date="2016-11" db="EMBL/GenBank/DDBJ databases">
        <title>Comparative genomic and phenotypic analysis of Granulibacter bethesdensis clinical isolates from patients with chronic granulomatous disease.</title>
        <authorList>
            <person name="Zarember K.A."/>
            <person name="Porcella S.F."/>
            <person name="Chu J."/>
            <person name="Ding L."/>
            <person name="Dahlstrom E."/>
            <person name="Barbian K."/>
            <person name="Martens C."/>
            <person name="Sykora L."/>
            <person name="Kramer S."/>
            <person name="Pettinato A.M."/>
            <person name="Hong H."/>
            <person name="Wald G."/>
            <person name="Berg L.J."/>
            <person name="Rogge L.S."/>
            <person name="Greenberg D.E."/>
            <person name="Falcone E.L."/>
            <person name="Neves J.F."/>
            <person name="Simoes M.J."/>
            <person name="Casal M."/>
            <person name="Rodriguez-Lopez F.C."/>
            <person name="Zelazny A."/>
            <person name="Gallin J.I."/>
            <person name="Holland S.M."/>
        </authorList>
    </citation>
    <scope>NUCLEOTIDE SEQUENCE [LARGE SCALE GENOMIC DNA]</scope>
    <source>
        <strain evidence="15">NIH9.1</strain>
    </source>
</reference>
<dbReference type="NCBIfam" id="TIGR01083">
    <property type="entry name" value="nth"/>
    <property type="match status" value="1"/>
</dbReference>
<dbReference type="GO" id="GO:0046872">
    <property type="term" value="F:metal ion binding"/>
    <property type="evidence" value="ECO:0007669"/>
    <property type="project" value="UniProtKB-KW"/>
</dbReference>
<dbReference type="PROSITE" id="PS01155">
    <property type="entry name" value="ENDONUCLEASE_III_2"/>
    <property type="match status" value="1"/>
</dbReference>